<dbReference type="Proteomes" id="UP000327013">
    <property type="component" value="Unassembled WGS sequence"/>
</dbReference>
<comment type="caution">
    <text evidence="2">The sequence shown here is derived from an EMBL/GenBank/DDBJ whole genome shotgun (WGS) entry which is preliminary data.</text>
</comment>
<keyword evidence="3" id="KW-1185">Reference proteome</keyword>
<evidence type="ECO:0000256" key="1">
    <source>
        <dbReference type="SAM" id="MobiDB-lite"/>
    </source>
</evidence>
<dbReference type="AlphaFoldDB" id="A0A5N6KUJ3"/>
<organism evidence="2 3">
    <name type="scientific">Carpinus fangiana</name>
    <dbReference type="NCBI Taxonomy" id="176857"/>
    <lineage>
        <taxon>Eukaryota</taxon>
        <taxon>Viridiplantae</taxon>
        <taxon>Streptophyta</taxon>
        <taxon>Embryophyta</taxon>
        <taxon>Tracheophyta</taxon>
        <taxon>Spermatophyta</taxon>
        <taxon>Magnoliopsida</taxon>
        <taxon>eudicotyledons</taxon>
        <taxon>Gunneridae</taxon>
        <taxon>Pentapetalae</taxon>
        <taxon>rosids</taxon>
        <taxon>fabids</taxon>
        <taxon>Fagales</taxon>
        <taxon>Betulaceae</taxon>
        <taxon>Carpinus</taxon>
    </lineage>
</organism>
<dbReference type="EMBL" id="VIBQ01000013">
    <property type="protein sequence ID" value="KAB8346166.1"/>
    <property type="molecule type" value="Genomic_DNA"/>
</dbReference>
<feature type="region of interest" description="Disordered" evidence="1">
    <location>
        <begin position="122"/>
        <end position="141"/>
    </location>
</feature>
<accession>A0A5N6KUJ3</accession>
<proteinExistence type="predicted"/>
<protein>
    <submittedName>
        <fullName evidence="2">Uncharacterized protein</fullName>
    </submittedName>
</protein>
<gene>
    <name evidence="2" type="ORF">FH972_023212</name>
</gene>
<reference evidence="2 3" key="1">
    <citation type="submission" date="2019-06" db="EMBL/GenBank/DDBJ databases">
        <title>A chromosomal-level reference genome of Carpinus fangiana (Coryloideae, Betulaceae).</title>
        <authorList>
            <person name="Yang X."/>
            <person name="Wang Z."/>
            <person name="Zhang L."/>
            <person name="Hao G."/>
            <person name="Liu J."/>
            <person name="Yang Y."/>
        </authorList>
    </citation>
    <scope>NUCLEOTIDE SEQUENCE [LARGE SCALE GENOMIC DNA]</scope>
    <source>
        <strain evidence="2">Cfa_2016G</strain>
        <tissue evidence="2">Leaf</tissue>
    </source>
</reference>
<sequence>MAQIIIKGASKLLQDSRSGKNNLCLLAEQGIGANDNRAATFRLSDTCTLKESCEELNIPHGRSASLRARLLEGSSGLWVASRCGARQVGNAVNVNLAALGRVERGAKVEAGTLLHARSHARALEGGSGGSGGQGEDDGELHGDGLRMRIDSIWNFGLKDSTFVTICASSLALASAISATCFTERMTESSNPNSSCLTAIGQHISQLNPSAISDEVSAEVNQFSRAYRERIHQPMTRSGFDRCYASKRTSAPDRTNLPVSAGHDRSRRVVQAQLGKMSHLGGSSDRLSMSGQTWLQKCMRVVAPDKKPEQALIAEKTNQVPDVQLANQSVISTGFDQVVHPKAASCMSLEYRAGMTSVVVCIIFNVAAAVQPVNVTWTSEGSSKFDMVREGLHNNCSTQDVKVRHPCALVRRCSARAKRSYQ</sequence>
<name>A0A5N6KUJ3_9ROSI</name>
<evidence type="ECO:0000313" key="3">
    <source>
        <dbReference type="Proteomes" id="UP000327013"/>
    </source>
</evidence>
<evidence type="ECO:0000313" key="2">
    <source>
        <dbReference type="EMBL" id="KAB8346166.1"/>
    </source>
</evidence>